<dbReference type="RefSeq" id="YP_009506337.1">
    <property type="nucleotide sequence ID" value="NC_038420.1"/>
</dbReference>
<sequence length="59" mass="6271">MVYGCGLSSSVLGDVLILISIVFIFVSAGFAFGRYTKPTSVLVDNNNGSRRFSSSIPPI</sequence>
<evidence type="ECO:0000256" key="1">
    <source>
        <dbReference type="SAM" id="Phobius"/>
    </source>
</evidence>
<dbReference type="KEGG" id="vg:37617185"/>
<name>Q6QCI2_9CLOS</name>
<dbReference type="EMBL" id="KJ572575">
    <property type="protein sequence ID" value="AAS57940.1"/>
    <property type="molecule type" value="Genomic_RNA"/>
</dbReference>
<keyword evidence="1" id="KW-1133">Transmembrane helix</keyword>
<keyword evidence="3" id="KW-1185">Reference proteome</keyword>
<protein>
    <submittedName>
        <fullName evidence="2">Small hydrophobic protein</fullName>
    </submittedName>
</protein>
<reference evidence="2 3" key="3">
    <citation type="journal article" date="2014" name="Virology">
        <title>Development of a virus detection and discovery pipeline using next generation sequencing.</title>
        <authorList>
            <person name="Ho T."/>
            <person name="Tzanetakis I.E."/>
        </authorList>
    </citation>
    <scope>NUCLEOTIDE SEQUENCE [LARGE SCALE GENOMIC DNA]</scope>
    <source>
        <strain evidence="2">NCGR MEN 454</strain>
    </source>
</reference>
<dbReference type="GeneID" id="37617185"/>
<evidence type="ECO:0000313" key="2">
    <source>
        <dbReference type="EMBL" id="AAS57940.1"/>
    </source>
</evidence>
<dbReference type="Proteomes" id="UP000237392">
    <property type="component" value="Segment"/>
</dbReference>
<keyword evidence="1" id="KW-0812">Transmembrane</keyword>
<reference evidence="2 3" key="2">
    <citation type="journal article" date="2005" name="Plant Dis.">
        <title>A member of the Closteroviridae from mint with similarities to all three genera of the family.</title>
        <authorList>
            <person name="Tzanetakis I.E."/>
            <person name="Postman J.D."/>
            <person name="Martin R.R."/>
        </authorList>
    </citation>
    <scope>NUCLEOTIDE SEQUENCE [LARGE SCALE GENOMIC DNA]</scope>
    <source>
        <strain evidence="2">NCGR MEN 454</strain>
    </source>
</reference>
<keyword evidence="1" id="KW-0472">Membrane</keyword>
<accession>Q6QCI2</accession>
<feature type="transmembrane region" description="Helical" evidence="1">
    <location>
        <begin position="12"/>
        <end position="32"/>
    </location>
</feature>
<proteinExistence type="predicted"/>
<organism evidence="2 3">
    <name type="scientific">Mint vein banding-associated virus</name>
    <dbReference type="NCBI Taxonomy" id="265877"/>
    <lineage>
        <taxon>Viruses</taxon>
        <taxon>Riboviria</taxon>
        <taxon>Orthornavirae</taxon>
        <taxon>Kitrinoviricota</taxon>
        <taxon>Alsuviricetes</taxon>
        <taxon>Martellivirales</taxon>
        <taxon>Closteroviridae</taxon>
        <taxon>Menthavirus</taxon>
        <taxon>Menthavirus menthae</taxon>
    </lineage>
</organism>
<reference evidence="2 3" key="1">
    <citation type="journal article" date="2005" name="J. Virol. Methods">
        <title>The use of reverse transcriptase for efficient first- and second-strand cDNA synthesis from single- and double-stranded RNA templates.</title>
        <authorList>
            <person name="Tzanetakis I.E."/>
            <person name="Keller K.E."/>
            <person name="Martin R.R."/>
        </authorList>
    </citation>
    <scope>NUCLEOTIDE SEQUENCE [LARGE SCALE GENOMIC DNA]</scope>
    <source>
        <strain evidence="2">NCGR MEN 454</strain>
    </source>
</reference>
<evidence type="ECO:0000313" key="3">
    <source>
        <dbReference type="Proteomes" id="UP000237392"/>
    </source>
</evidence>